<dbReference type="AlphaFoldDB" id="D0BJM4"/>
<keyword evidence="6" id="KW-1185">Reference proteome</keyword>
<sequence>MEQTFQQFWMYQGGTNVPNPFIRYYQKLQLTAQECLMLAWWLQHSTSEYFPLNVEEVCDVFSITENTLFQIIQHLLDRQVVSVTQKENEEGKREEYYSLAPLFQQLEILHRQEVAKKSETDNPNLIFVIEKEFGRPISSYEIQMIKSWIDKDEYSYDLILAALKEAVLNQVFTLKYMDKILLTWQRKGFKTVQQVIQDKNRMRNGNFTAKPKETTPIPQVPLDNWLE</sequence>
<evidence type="ECO:0000259" key="4">
    <source>
        <dbReference type="Pfam" id="PF21984"/>
    </source>
</evidence>
<dbReference type="InterPro" id="IPR006343">
    <property type="entry name" value="DnaB/C_C"/>
</dbReference>
<dbReference type="Gene3D" id="1.10.10.630">
    <property type="entry name" value="DnaD domain-like"/>
    <property type="match status" value="1"/>
</dbReference>
<dbReference type="InterPro" id="IPR036388">
    <property type="entry name" value="WH-like_DNA-bd_sf"/>
</dbReference>
<dbReference type="SUPFAM" id="SSF158499">
    <property type="entry name" value="DnaD domain-like"/>
    <property type="match status" value="1"/>
</dbReference>
<evidence type="ECO:0000259" key="3">
    <source>
        <dbReference type="Pfam" id="PF07261"/>
    </source>
</evidence>
<dbReference type="SUPFAM" id="SSF46785">
    <property type="entry name" value="Winged helix' DNA-binding domain"/>
    <property type="match status" value="1"/>
</dbReference>
<comment type="caution">
    <text evidence="5">The sequence shown here is derived from an EMBL/GenBank/DDBJ whole genome shotgun (WGS) entry which is preliminary data.</text>
</comment>
<feature type="domain" description="DnaB/C C-terminal" evidence="3">
    <location>
        <begin position="127"/>
        <end position="198"/>
    </location>
</feature>
<gene>
    <name evidence="5" type="ORF">HMPREF0446_00159</name>
</gene>
<dbReference type="InterPro" id="IPR053843">
    <property type="entry name" value="DnaD_N"/>
</dbReference>
<dbReference type="InterPro" id="IPR053162">
    <property type="entry name" value="DnaD"/>
</dbReference>
<accession>D0BJM4</accession>
<dbReference type="STRING" id="626369.HMPREF0446_00159"/>
<protein>
    <submittedName>
        <fullName evidence="5">DnaD and phage-associated domain-containing protein</fullName>
    </submittedName>
</protein>
<evidence type="ECO:0000313" key="5">
    <source>
        <dbReference type="EMBL" id="EEW93277.1"/>
    </source>
</evidence>
<dbReference type="Pfam" id="PF21984">
    <property type="entry name" value="DnaD_N"/>
    <property type="match status" value="1"/>
</dbReference>
<reference evidence="5" key="2">
    <citation type="submission" date="2011-10" db="EMBL/GenBank/DDBJ databases">
        <title>The Genome Sequence of Granulicatella elegans ATCC 700633.</title>
        <authorList>
            <consortium name="The Broad Institute Genome Sequencing Platform"/>
            <consortium name="The Broad Institute Genome Sequencing Center for Infectious Disease"/>
            <person name="Earl A."/>
            <person name="Ward D."/>
            <person name="Feldgarden M."/>
            <person name="Gevers D."/>
            <person name="Sibley C.D."/>
            <person name="Field T.R."/>
            <person name="Grinwis M."/>
            <person name="Eshaghurshan C.S."/>
            <person name="Surette M.G."/>
            <person name="Young S.K."/>
            <person name="Zeng Q."/>
            <person name="Gargeya S."/>
            <person name="Fitzgerald M."/>
            <person name="Haas B."/>
            <person name="Abouelleil A."/>
            <person name="Alvarado L."/>
            <person name="Arachchi H.M."/>
            <person name="Berlin A."/>
            <person name="Brown A."/>
            <person name="Chapman S.B."/>
            <person name="Chen Z."/>
            <person name="Dunbar C."/>
            <person name="Freedman E."/>
            <person name="Gearin G."/>
            <person name="Goldberg J."/>
            <person name="Griggs A."/>
            <person name="Gujja S."/>
            <person name="Heiman D."/>
            <person name="Howarth C."/>
            <person name="Larson L."/>
            <person name="Lui A."/>
            <person name="MacDonald P.J.P."/>
            <person name="Montmayeur A."/>
            <person name="Murphy C."/>
            <person name="Neiman D."/>
            <person name="Pearson M."/>
            <person name="Priest M."/>
            <person name="Roberts A."/>
            <person name="Saif S."/>
            <person name="Shea T."/>
            <person name="Shenoy N."/>
            <person name="Sisk P."/>
            <person name="Stolte C."/>
            <person name="Sykes S."/>
            <person name="Wortman J."/>
            <person name="Nusbaum C."/>
            <person name="Birren B."/>
        </authorList>
    </citation>
    <scope>NUCLEOTIDE SEQUENCE [LARGE SCALE GENOMIC DNA]</scope>
    <source>
        <strain evidence="5">ATCC 700633</strain>
    </source>
</reference>
<dbReference type="PANTHER" id="PTHR37293">
    <property type="entry name" value="PHAGE REPLICATION PROTEIN-RELATED"/>
    <property type="match status" value="1"/>
</dbReference>
<dbReference type="EMBL" id="ACRF02000015">
    <property type="protein sequence ID" value="EEW93277.1"/>
    <property type="molecule type" value="Genomic_DNA"/>
</dbReference>
<dbReference type="NCBIfam" id="TIGR01446">
    <property type="entry name" value="DnaD_dom"/>
    <property type="match status" value="1"/>
</dbReference>
<name>D0BJM4_9LACT</name>
<dbReference type="HOGENOM" id="CLU_091656_0_1_9"/>
<dbReference type="InterPro" id="IPR036390">
    <property type="entry name" value="WH_DNA-bd_sf"/>
</dbReference>
<dbReference type="Proteomes" id="UP000002939">
    <property type="component" value="Unassembled WGS sequence"/>
</dbReference>
<dbReference type="RefSeq" id="WP_006702434.1">
    <property type="nucleotide sequence ID" value="NZ_KI391971.1"/>
</dbReference>
<reference evidence="5" key="1">
    <citation type="submission" date="2009-09" db="EMBL/GenBank/DDBJ databases">
        <authorList>
            <consortium name="The Broad Institute Genome Sequencing Platform"/>
            <person name="Ward D."/>
            <person name="Feldgarden M."/>
            <person name="Earl A."/>
            <person name="Young S.K."/>
            <person name="Zeng Q."/>
            <person name="Koehrsen M."/>
            <person name="Alvarado L."/>
            <person name="Berlin A."/>
            <person name="Bochicchio J."/>
            <person name="Borenstein D."/>
            <person name="Chapman S.B."/>
            <person name="Chen Z."/>
            <person name="Engels R."/>
            <person name="Freedman E."/>
            <person name="Gellesch M."/>
            <person name="Goldberg J."/>
            <person name="Griggs A."/>
            <person name="Gujja S."/>
            <person name="Heilman E."/>
            <person name="Heiman D."/>
            <person name="Hepburn T."/>
            <person name="Howarth C."/>
            <person name="Jen D."/>
            <person name="Larson L."/>
            <person name="Lewis B."/>
            <person name="Mehta T."/>
            <person name="Park D."/>
            <person name="Pearson M."/>
            <person name="Roberts A."/>
            <person name="Saif S."/>
            <person name="Shea T."/>
            <person name="Shenoy N."/>
            <person name="Sisk P."/>
            <person name="Stolte C."/>
            <person name="Sykes S."/>
            <person name="Thomson T."/>
            <person name="Walk T."/>
            <person name="White J."/>
            <person name="Yandava C."/>
            <person name="Sibley C.D."/>
            <person name="Field T.R."/>
            <person name="Grinwis M."/>
            <person name="Eshaghurshan C.S."/>
            <person name="Surette M.G."/>
            <person name="Haas B."/>
            <person name="Nusbaum C."/>
            <person name="Birren B."/>
        </authorList>
    </citation>
    <scope>NUCLEOTIDE SEQUENCE [LARGE SCALE GENOMIC DNA]</scope>
    <source>
        <strain evidence="5">ATCC 700633</strain>
    </source>
</reference>
<feature type="domain" description="DnaD N-terminal" evidence="4">
    <location>
        <begin position="17"/>
        <end position="112"/>
    </location>
</feature>
<dbReference type="InterPro" id="IPR034829">
    <property type="entry name" value="DnaD-like_sf"/>
</dbReference>
<comment type="similarity">
    <text evidence="1">Belongs to the DnaB/DnaD family.</text>
</comment>
<proteinExistence type="inferred from homology"/>
<dbReference type="PANTHER" id="PTHR37293:SF6">
    <property type="entry name" value="DNA REPLICATION PROTEIN DNAD"/>
    <property type="match status" value="1"/>
</dbReference>
<evidence type="ECO:0000313" key="6">
    <source>
        <dbReference type="Proteomes" id="UP000002939"/>
    </source>
</evidence>
<feature type="region of interest" description="Disordered" evidence="2">
    <location>
        <begin position="204"/>
        <end position="227"/>
    </location>
</feature>
<dbReference type="Gene3D" id="1.10.10.10">
    <property type="entry name" value="Winged helix-like DNA-binding domain superfamily/Winged helix DNA-binding domain"/>
    <property type="match status" value="1"/>
</dbReference>
<dbReference type="Pfam" id="PF07261">
    <property type="entry name" value="DnaB_2"/>
    <property type="match status" value="1"/>
</dbReference>
<evidence type="ECO:0000256" key="2">
    <source>
        <dbReference type="SAM" id="MobiDB-lite"/>
    </source>
</evidence>
<evidence type="ECO:0000256" key="1">
    <source>
        <dbReference type="ARBA" id="ARBA00093462"/>
    </source>
</evidence>
<dbReference type="eggNOG" id="COG3935">
    <property type="taxonomic scope" value="Bacteria"/>
</dbReference>
<organism evidence="5 6">
    <name type="scientific">Granulicatella elegans ATCC 700633</name>
    <dbReference type="NCBI Taxonomy" id="626369"/>
    <lineage>
        <taxon>Bacteria</taxon>
        <taxon>Bacillati</taxon>
        <taxon>Bacillota</taxon>
        <taxon>Bacilli</taxon>
        <taxon>Lactobacillales</taxon>
        <taxon>Carnobacteriaceae</taxon>
        <taxon>Granulicatella</taxon>
    </lineage>
</organism>